<reference evidence="8 9" key="1">
    <citation type="journal article" date="2020" name="Microorganisms">
        <title>Osmotic Adaptation and Compatible Solute Biosynthesis of Phototrophic Bacteria as Revealed from Genome Analyses.</title>
        <authorList>
            <person name="Imhoff J.F."/>
            <person name="Rahn T."/>
            <person name="Kunzel S."/>
            <person name="Keller A."/>
            <person name="Neulinger S.C."/>
        </authorList>
    </citation>
    <scope>NUCLEOTIDE SEQUENCE [LARGE SCALE GENOMIC DNA]</scope>
    <source>
        <strain evidence="8 9">DSM 15116</strain>
    </source>
</reference>
<evidence type="ECO:0000256" key="5">
    <source>
        <dbReference type="ARBA" id="ARBA00023239"/>
    </source>
</evidence>
<dbReference type="Proteomes" id="UP000738126">
    <property type="component" value="Unassembled WGS sequence"/>
</dbReference>
<evidence type="ECO:0000313" key="8">
    <source>
        <dbReference type="EMBL" id="MBK1725634.1"/>
    </source>
</evidence>
<comment type="pathway">
    <text evidence="2 6">Cofactor biosynthesis; tetrahydrofolate biosynthesis; 2-amino-4-hydroxy-6-hydroxymethyl-7,8-dihydropteridine diphosphate from 7,8-dihydroneopterin triphosphate: step 3/4.</text>
</comment>
<dbReference type="EC" id="4.1.2.25" evidence="6"/>
<dbReference type="Pfam" id="PF02152">
    <property type="entry name" value="FolB"/>
    <property type="match status" value="1"/>
</dbReference>
<organism evidence="8 9">
    <name type="scientific">Halorhodospira neutriphila</name>
    <dbReference type="NCBI Taxonomy" id="168379"/>
    <lineage>
        <taxon>Bacteria</taxon>
        <taxon>Pseudomonadati</taxon>
        <taxon>Pseudomonadota</taxon>
        <taxon>Gammaproteobacteria</taxon>
        <taxon>Chromatiales</taxon>
        <taxon>Ectothiorhodospiraceae</taxon>
        <taxon>Halorhodospira</taxon>
    </lineage>
</organism>
<dbReference type="NCBIfam" id="TIGR00525">
    <property type="entry name" value="folB"/>
    <property type="match status" value="1"/>
</dbReference>
<evidence type="ECO:0000256" key="6">
    <source>
        <dbReference type="RuleBase" id="RU362079"/>
    </source>
</evidence>
<dbReference type="SMART" id="SM00905">
    <property type="entry name" value="FolB"/>
    <property type="match status" value="1"/>
</dbReference>
<sequence>MDTVFIRGLEVETVIGIFDWERRIRQRVRIDLEMAADIAQAAATDAIEDALDYKAIGKRIIGFVGDSEFLLVETLAEQVAGIVREEFGVPWLRLSVSKPGALRGADDVGVTIERGGQWQ</sequence>
<dbReference type="CDD" id="cd00534">
    <property type="entry name" value="DHNA_DHNTPE"/>
    <property type="match status" value="1"/>
</dbReference>
<evidence type="ECO:0000256" key="4">
    <source>
        <dbReference type="ARBA" id="ARBA00022909"/>
    </source>
</evidence>
<keyword evidence="4 6" id="KW-0289">Folate biosynthesis</keyword>
<feature type="domain" description="Dihydroneopterin aldolase/epimerase" evidence="7">
    <location>
        <begin position="4"/>
        <end position="114"/>
    </location>
</feature>
<evidence type="ECO:0000256" key="1">
    <source>
        <dbReference type="ARBA" id="ARBA00001353"/>
    </source>
</evidence>
<dbReference type="NCBIfam" id="TIGR00526">
    <property type="entry name" value="folB_dom"/>
    <property type="match status" value="1"/>
</dbReference>
<comment type="caution">
    <text evidence="8">The sequence shown here is derived from an EMBL/GenBank/DDBJ whole genome shotgun (WGS) entry which is preliminary data.</text>
</comment>
<evidence type="ECO:0000256" key="3">
    <source>
        <dbReference type="ARBA" id="ARBA00005708"/>
    </source>
</evidence>
<dbReference type="EMBL" id="NRSH01000005">
    <property type="protein sequence ID" value="MBK1725634.1"/>
    <property type="molecule type" value="Genomic_DNA"/>
</dbReference>
<comment type="catalytic activity">
    <reaction evidence="1 6">
        <text>7,8-dihydroneopterin = 6-hydroxymethyl-7,8-dihydropterin + glycolaldehyde</text>
        <dbReference type="Rhea" id="RHEA:10540"/>
        <dbReference type="ChEBI" id="CHEBI:17001"/>
        <dbReference type="ChEBI" id="CHEBI:17071"/>
        <dbReference type="ChEBI" id="CHEBI:44841"/>
        <dbReference type="EC" id="4.1.2.25"/>
    </reaction>
</comment>
<comment type="similarity">
    <text evidence="3 6">Belongs to the DHNA family.</text>
</comment>
<keyword evidence="9" id="KW-1185">Reference proteome</keyword>
<protein>
    <recommendedName>
        <fullName evidence="6">7,8-dihydroneopterin aldolase</fullName>
        <ecNumber evidence="6">4.1.2.25</ecNumber>
    </recommendedName>
</protein>
<evidence type="ECO:0000259" key="7">
    <source>
        <dbReference type="SMART" id="SM00905"/>
    </source>
</evidence>
<evidence type="ECO:0000313" key="9">
    <source>
        <dbReference type="Proteomes" id="UP000738126"/>
    </source>
</evidence>
<dbReference type="InterPro" id="IPR043133">
    <property type="entry name" value="GTP-CH-I_C/QueF"/>
</dbReference>
<keyword evidence="5 6" id="KW-0456">Lyase</keyword>
<accession>A0ABS1E5P6</accession>
<name>A0ABS1E5P6_9GAMM</name>
<comment type="function">
    <text evidence="6">Catalyzes the conversion of 7,8-dihydroneopterin to 6-hydroxymethyl-7,8-dihydropterin.</text>
</comment>
<gene>
    <name evidence="8" type="primary">folB</name>
    <name evidence="8" type="ORF">CKO13_01040</name>
</gene>
<dbReference type="RefSeq" id="WP_200255991.1">
    <property type="nucleotide sequence ID" value="NZ_NRSH01000005.1"/>
</dbReference>
<proteinExistence type="inferred from homology"/>
<dbReference type="InterPro" id="IPR006157">
    <property type="entry name" value="FolB_dom"/>
</dbReference>
<evidence type="ECO:0000256" key="2">
    <source>
        <dbReference type="ARBA" id="ARBA00005013"/>
    </source>
</evidence>
<dbReference type="PANTHER" id="PTHR42844">
    <property type="entry name" value="DIHYDRONEOPTERIN ALDOLASE 1-RELATED"/>
    <property type="match status" value="1"/>
</dbReference>
<dbReference type="Gene3D" id="3.30.1130.10">
    <property type="match status" value="1"/>
</dbReference>
<dbReference type="SUPFAM" id="SSF55620">
    <property type="entry name" value="Tetrahydrobiopterin biosynthesis enzymes-like"/>
    <property type="match status" value="1"/>
</dbReference>
<dbReference type="InterPro" id="IPR006156">
    <property type="entry name" value="Dihydroneopterin_aldolase"/>
</dbReference>
<dbReference type="PANTHER" id="PTHR42844:SF1">
    <property type="entry name" value="DIHYDRONEOPTERIN ALDOLASE 1-RELATED"/>
    <property type="match status" value="1"/>
</dbReference>